<dbReference type="PANTHER" id="PTHR43591:SF24">
    <property type="entry name" value="2-METHOXY-6-POLYPRENYL-1,4-BENZOQUINOL METHYLASE, MITOCHONDRIAL"/>
    <property type="match status" value="1"/>
</dbReference>
<sequence>MAGGSDRKRSAASAFGAHADAYRDSTVHREGDDLDRLAAWCSGADRAVDVATGAGHTAGALAAAGVDRVIAADAAPEMVATAAASFPRVEGVVADAERLPFADDAVDAAACRIAAHHFPDPVAFVAAVARVVKPGGTFAFEDNVAPEDPALDEFLNTVERRRDPTHVRSHTVADWIGWLEDAGFTVETTTVVTKTLDYTEWLGNVDASAERRRGVAAAFADPPTGAAEAFSITRGADGVESFANMKLLARATR</sequence>
<dbReference type="Pfam" id="PF08241">
    <property type="entry name" value="Methyltransf_11"/>
    <property type="match status" value="1"/>
</dbReference>
<reference evidence="2" key="1">
    <citation type="journal article" date="2014" name="Int. J. Syst. Evol. Microbiol.">
        <title>Complete genome sequence of Corynebacterium casei LMG S-19264T (=DSM 44701T), isolated from a smear-ripened cheese.</title>
        <authorList>
            <consortium name="US DOE Joint Genome Institute (JGI-PGF)"/>
            <person name="Walter F."/>
            <person name="Albersmeier A."/>
            <person name="Kalinowski J."/>
            <person name="Ruckert C."/>
        </authorList>
    </citation>
    <scope>NUCLEOTIDE SEQUENCE</scope>
    <source>
        <strain evidence="2">JCM 14359</strain>
    </source>
</reference>
<organism evidence="2 3">
    <name type="scientific">Halobellus salinus</name>
    <dbReference type="NCBI Taxonomy" id="931585"/>
    <lineage>
        <taxon>Archaea</taxon>
        <taxon>Methanobacteriati</taxon>
        <taxon>Methanobacteriota</taxon>
        <taxon>Stenosarchaea group</taxon>
        <taxon>Halobacteria</taxon>
        <taxon>Halobacteriales</taxon>
        <taxon>Haloferacaceae</taxon>
        <taxon>Halobellus</taxon>
    </lineage>
</organism>
<keyword evidence="2" id="KW-0489">Methyltransferase</keyword>
<gene>
    <name evidence="2" type="ORF">GCM10008995_14590</name>
</gene>
<dbReference type="InterPro" id="IPR029063">
    <property type="entry name" value="SAM-dependent_MTases_sf"/>
</dbReference>
<dbReference type="AlphaFoldDB" id="A0A830EFP8"/>
<dbReference type="GO" id="GO:0008757">
    <property type="term" value="F:S-adenosylmethionine-dependent methyltransferase activity"/>
    <property type="evidence" value="ECO:0007669"/>
    <property type="project" value="InterPro"/>
</dbReference>
<proteinExistence type="predicted"/>
<protein>
    <submittedName>
        <fullName evidence="2">SAM-dependent methyltransferase</fullName>
    </submittedName>
</protein>
<dbReference type="Gene3D" id="3.40.50.150">
    <property type="entry name" value="Vaccinia Virus protein VP39"/>
    <property type="match status" value="1"/>
</dbReference>
<evidence type="ECO:0000313" key="3">
    <source>
        <dbReference type="Proteomes" id="UP000653099"/>
    </source>
</evidence>
<dbReference type="PANTHER" id="PTHR43591">
    <property type="entry name" value="METHYLTRANSFERASE"/>
    <property type="match status" value="1"/>
</dbReference>
<dbReference type="GO" id="GO:0032259">
    <property type="term" value="P:methylation"/>
    <property type="evidence" value="ECO:0007669"/>
    <property type="project" value="UniProtKB-KW"/>
</dbReference>
<keyword evidence="2" id="KW-0808">Transferase</keyword>
<dbReference type="EMBL" id="BMOC01000007">
    <property type="protein sequence ID" value="GGJ05876.1"/>
    <property type="molecule type" value="Genomic_DNA"/>
</dbReference>
<evidence type="ECO:0000259" key="1">
    <source>
        <dbReference type="Pfam" id="PF08241"/>
    </source>
</evidence>
<dbReference type="CDD" id="cd02440">
    <property type="entry name" value="AdoMet_MTases"/>
    <property type="match status" value="1"/>
</dbReference>
<dbReference type="SUPFAM" id="SSF53335">
    <property type="entry name" value="S-adenosyl-L-methionine-dependent methyltransferases"/>
    <property type="match status" value="1"/>
</dbReference>
<keyword evidence="3" id="KW-1185">Reference proteome</keyword>
<name>A0A830EFP8_9EURY</name>
<evidence type="ECO:0000313" key="2">
    <source>
        <dbReference type="EMBL" id="GGJ05876.1"/>
    </source>
</evidence>
<dbReference type="OrthoDB" id="57427at2157"/>
<reference evidence="2" key="2">
    <citation type="submission" date="2020-09" db="EMBL/GenBank/DDBJ databases">
        <authorList>
            <person name="Sun Q."/>
            <person name="Ohkuma M."/>
        </authorList>
    </citation>
    <scope>NUCLEOTIDE SEQUENCE</scope>
    <source>
        <strain evidence="2">JCM 14359</strain>
    </source>
</reference>
<dbReference type="InterPro" id="IPR013216">
    <property type="entry name" value="Methyltransf_11"/>
</dbReference>
<accession>A0A830EFP8</accession>
<feature type="domain" description="Methyltransferase type 11" evidence="1">
    <location>
        <begin position="48"/>
        <end position="140"/>
    </location>
</feature>
<dbReference type="Proteomes" id="UP000653099">
    <property type="component" value="Unassembled WGS sequence"/>
</dbReference>
<dbReference type="RefSeq" id="WP_188786729.1">
    <property type="nucleotide sequence ID" value="NZ_BMOC01000007.1"/>
</dbReference>
<comment type="caution">
    <text evidence="2">The sequence shown here is derived from an EMBL/GenBank/DDBJ whole genome shotgun (WGS) entry which is preliminary data.</text>
</comment>